<organism evidence="3 5">
    <name type="scientific">Methylobacterium phyllosphaerae</name>
    <dbReference type="NCBI Taxonomy" id="418223"/>
    <lineage>
        <taxon>Bacteria</taxon>
        <taxon>Pseudomonadati</taxon>
        <taxon>Pseudomonadota</taxon>
        <taxon>Alphaproteobacteria</taxon>
        <taxon>Hyphomicrobiales</taxon>
        <taxon>Methylobacteriaceae</taxon>
        <taxon>Methylobacterium</taxon>
    </lineage>
</organism>
<dbReference type="Proteomes" id="UP000185487">
    <property type="component" value="Chromosome"/>
</dbReference>
<dbReference type="RefSeq" id="WP_236952721.1">
    <property type="nucleotide sequence ID" value="NZ_CP015367.1"/>
</dbReference>
<reference evidence="3 5" key="2">
    <citation type="submission" date="2016-10" db="EMBL/GenBank/DDBJ databases">
        <authorList>
            <person name="Varghese N."/>
            <person name="Submissions S."/>
        </authorList>
    </citation>
    <scope>NUCLEOTIDE SEQUENCE [LARGE SCALE GENOMIC DNA]</scope>
    <source>
        <strain evidence="3 5">CBMB27</strain>
    </source>
</reference>
<dbReference type="EMBL" id="FOPK01000003">
    <property type="protein sequence ID" value="SFG44429.1"/>
    <property type="molecule type" value="Genomic_DNA"/>
</dbReference>
<dbReference type="Proteomes" id="UP000199140">
    <property type="component" value="Unassembled WGS sequence"/>
</dbReference>
<reference evidence="2 4" key="1">
    <citation type="submission" date="2016-04" db="EMBL/GenBank/DDBJ databases">
        <title>Complete genome sequencing and analysis of CBMB27, Methylobacterium phyllosphaerae isolated from leaf tissues of rice (Oryza sativa L.).</title>
        <authorList>
            <person name="Lee Y."/>
            <person name="Hwangbo K."/>
            <person name="Chung H."/>
            <person name="Yoo J."/>
            <person name="Kim K.Y."/>
            <person name="Sa T.M."/>
            <person name="Um Y."/>
            <person name="Madhaiyan M."/>
        </authorList>
    </citation>
    <scope>NUCLEOTIDE SEQUENCE [LARGE SCALE GENOMIC DNA]</scope>
    <source>
        <strain evidence="2 4">CBMB27</strain>
    </source>
</reference>
<evidence type="ECO:0000313" key="4">
    <source>
        <dbReference type="Proteomes" id="UP000185487"/>
    </source>
</evidence>
<protein>
    <submittedName>
        <fullName evidence="3">Uncharacterized protein</fullName>
    </submittedName>
</protein>
<feature type="region of interest" description="Disordered" evidence="1">
    <location>
        <begin position="74"/>
        <end position="95"/>
    </location>
</feature>
<accession>A0AAE8L584</accession>
<dbReference type="EMBL" id="CP015367">
    <property type="protein sequence ID" value="APT32516.1"/>
    <property type="molecule type" value="Genomic_DNA"/>
</dbReference>
<proteinExistence type="predicted"/>
<evidence type="ECO:0000313" key="2">
    <source>
        <dbReference type="EMBL" id="APT32516.1"/>
    </source>
</evidence>
<evidence type="ECO:0000313" key="3">
    <source>
        <dbReference type="EMBL" id="SFG44429.1"/>
    </source>
</evidence>
<evidence type="ECO:0000256" key="1">
    <source>
        <dbReference type="SAM" id="MobiDB-lite"/>
    </source>
</evidence>
<keyword evidence="4" id="KW-1185">Reference proteome</keyword>
<evidence type="ECO:0000313" key="5">
    <source>
        <dbReference type="Proteomes" id="UP000199140"/>
    </source>
</evidence>
<gene>
    <name evidence="2" type="ORF">MCBMB27_03225</name>
    <name evidence="3" type="ORF">SAMN05192567_103226</name>
</gene>
<name>A0AAE8L584_9HYPH</name>
<dbReference type="KEGG" id="mphy:MCBMB27_03225"/>
<dbReference type="AlphaFoldDB" id="A0AAE8L584"/>
<sequence length="95" mass="9742">MPRLGSMILDGLAFLLAAIALTAVVAGYERNLPDPGASLAEGPPAWIDPVTTGAITPAAPGAASRWADAQLLIPAADTDRPHHADGGAWVNPPRR</sequence>